<dbReference type="GO" id="GO:0006364">
    <property type="term" value="P:rRNA processing"/>
    <property type="evidence" value="ECO:0007669"/>
    <property type="project" value="TreeGrafter"/>
</dbReference>
<evidence type="ECO:0000256" key="1">
    <source>
        <dbReference type="SAM" id="MobiDB-lite"/>
    </source>
</evidence>
<dbReference type="InterPro" id="IPR035370">
    <property type="entry name" value="Nrap_D5"/>
</dbReference>
<dbReference type="GO" id="GO:0032545">
    <property type="term" value="C:CURI complex"/>
    <property type="evidence" value="ECO:0007669"/>
    <property type="project" value="TreeGrafter"/>
</dbReference>
<feature type="domain" description="Nrap protein" evidence="3">
    <location>
        <begin position="1180"/>
        <end position="1275"/>
    </location>
</feature>
<dbReference type="Proteomes" id="UP000242942">
    <property type="component" value="Chromosome 13"/>
</dbReference>
<dbReference type="VEuPathDB" id="PlasmoDB:POWCR01_130034200"/>
<evidence type="ECO:0000259" key="3">
    <source>
        <dbReference type="Pfam" id="PF17406"/>
    </source>
</evidence>
<dbReference type="VEuPathDB" id="PlasmoDB:PocGH01_13037500"/>
<accession>A0A1D3TMK1</accession>
<dbReference type="OrthoDB" id="10251401at2759"/>
<evidence type="ECO:0000313" key="4">
    <source>
        <dbReference type="EMBL" id="SCP06193.1"/>
    </source>
</evidence>
<feature type="region of interest" description="Disordered" evidence="1">
    <location>
        <begin position="640"/>
        <end position="680"/>
    </location>
</feature>
<feature type="domain" description="Nrap protein" evidence="2">
    <location>
        <begin position="580"/>
        <end position="640"/>
    </location>
</feature>
<feature type="region of interest" description="Disordered" evidence="1">
    <location>
        <begin position="1121"/>
        <end position="1165"/>
    </location>
</feature>
<dbReference type="GO" id="GO:0034456">
    <property type="term" value="C:UTP-C complex"/>
    <property type="evidence" value="ECO:0007669"/>
    <property type="project" value="TreeGrafter"/>
</dbReference>
<dbReference type="EMBL" id="LT594594">
    <property type="protein sequence ID" value="SCP06193.1"/>
    <property type="molecule type" value="Genomic_DNA"/>
</dbReference>
<evidence type="ECO:0000259" key="2">
    <source>
        <dbReference type="Pfam" id="PF17404"/>
    </source>
</evidence>
<sequence length="1504" mass="174677">MNQEEKREVSFKRKGGMNASRIEDKKLRSIASDMENGSYTKEGDLYQVLEGLNYNKKNITNLNMLVEMKNITVEFIKSADEDLVRCINNDRDKFKDAYFKSIRLKNSKIIGSFKNKMYLNTNLNIDVCIEYELDTKLGRKCKYRNLHLYHNMYVHMLKNIFYENNFLSLVKKSTILHNVDISIGINTWTNRCKSILILNLYKKKNHVGSIHVLLCPTKKVASSLSRVYTQFYAKWEELICTGGENDYREEAGKGKRNGMGQHENGEKVRKKIKYMCMKRTLLKQFILTECNIIECDNLIRKAINSFQGYRKAVKLLKLWCINKKLLFTFSTYNEDCSKAVLKNHEEFKFTHFAYHGDVNSFLLGLLCSFVCFTRKLEHNDYVHIFTETVKFLSFINLQENFFEYHEGVYSVSTQVSKGDKVGTYTQPKIFLLNKTYDIFRDRSYFFLELIEEAKKAMYDLKCGNFFQLFAKHIDCFPLNYEEEIFFPLLVSNNMSNYNEEIGNLKRCFIRGLADRVEEITFRLISFHQYERGTSSGGKSGGIRANGESSGQALSIFEDIFFDKKTRGECNYDIRTKRVLFGVSFFLKTNGTIRWMDKASVLYNPEKVSAFKRFWGDKAEVRRFENNTIFDVVMWKKPGKTIRKKKRQARSAQGGSSGKGGSSGNSGNSCRGETSAQGEKRTRNTGNFVLDAMFSELNEKKTKSVHVQIVKHILKKKNFKESINLMKTLHDKERYIRTNDNILFCAKKVKNKSFYVYFSNPLLVKDIQFCYYEKIHDQYNEIKNILYSIKENLFSISNVNSSNDIIKMADIGYKQNCIKMVDIMVDIKYNNDNSHNYVNVYKNGNNFFKIYEITKDIIKNYFIKNGKNIIKIENKNFCIDIYFKLTIFRLNIFNSKIFEKNLIQITNLDNINIMNVKNIMNVHNFENIKNFIYKPIISSFISFYSFKFYSFNISLKICKLWLCCKGIPFNDDFVENILFFLYTLEFKTHIDKCNYFLQNKILIQNDSLLEFLLHYRLLRMINFARQKEDKLYQNYVKKRLVQKNGRINIGVEAANPCLDFGTSSGVEAANPCLDFGTSSGVEADIGLETGSHTGGEAEVWAEVDITKREGQYGNTQKTVAGASAGAGAGAGAGKKRLQRGSVPSMKGKRGGTPSVSSPTARAKRPTVEYEEDQFLDSFSFSSKNILVTFLTFLVSYDWDRKPLIIDYDGCLTEEHKMKLINSFVVGRRNKEEKKKKKFWICSIYDPHCELISLPHNLFDFILNMAKKDLQLIKELHTNFEREKWLTLFLMEKCHYDVILNFHSADKSIDLFKKKIKISQATDDKRIDSSSNGENFPNTRENLDEFSMVGNDYDINRSTIKSTSSDMLRSLHKHELIHVYKTHFLAFLLNLENKFQSQITIMYNPLCFSEIANIHMFRKMIKHILRKASTASEYIAHVHKSWTPNVFITFNPAFVSTISLQNEPTGVHTPKEGESSSLSLNNFNAFLFYIKNNAKDMLKGVHFPTL</sequence>
<feature type="compositionally biased region" description="Gly residues" evidence="1">
    <location>
        <begin position="654"/>
        <end position="663"/>
    </location>
</feature>
<gene>
    <name evidence="4" type="primary">PocGH01_13037500</name>
    <name evidence="4" type="ORF">POCGH01_13037500</name>
</gene>
<dbReference type="InterPro" id="IPR005554">
    <property type="entry name" value="NOL6/Upt22"/>
</dbReference>
<dbReference type="GO" id="GO:0032040">
    <property type="term" value="C:small-subunit processome"/>
    <property type="evidence" value="ECO:0007669"/>
    <property type="project" value="TreeGrafter"/>
</dbReference>
<dbReference type="PANTHER" id="PTHR17972">
    <property type="entry name" value="NUCLEOLAR RNA-ASSOCIATED PROTEIN"/>
    <property type="match status" value="1"/>
</dbReference>
<evidence type="ECO:0000313" key="5">
    <source>
        <dbReference type="Proteomes" id="UP000242942"/>
    </source>
</evidence>
<name>A0A1D3TMK1_PLAOA</name>
<organism evidence="4 5">
    <name type="scientific">Plasmodium ovale</name>
    <name type="common">malaria parasite P. ovale</name>
    <dbReference type="NCBI Taxonomy" id="36330"/>
    <lineage>
        <taxon>Eukaryota</taxon>
        <taxon>Sar</taxon>
        <taxon>Alveolata</taxon>
        <taxon>Apicomplexa</taxon>
        <taxon>Aconoidasida</taxon>
        <taxon>Haemosporida</taxon>
        <taxon>Plasmodiidae</taxon>
        <taxon>Plasmodium</taxon>
        <taxon>Plasmodium (Plasmodium)</taxon>
    </lineage>
</organism>
<dbReference type="Pfam" id="PF17406">
    <property type="entry name" value="Nrap_D5"/>
    <property type="match status" value="1"/>
</dbReference>
<reference evidence="4 5" key="1">
    <citation type="submission" date="2016-06" db="EMBL/GenBank/DDBJ databases">
        <authorList>
            <consortium name="Pathogen Informatics"/>
        </authorList>
    </citation>
    <scope>NUCLEOTIDE SEQUENCE [LARGE SCALE GENOMIC DNA]</scope>
    <source>
        <strain evidence="4">PocGH01</strain>
    </source>
</reference>
<protein>
    <submittedName>
        <fullName evidence="4">Uncharacterized protein</fullName>
    </submittedName>
</protein>
<proteinExistence type="predicted"/>
<dbReference type="PANTHER" id="PTHR17972:SF0">
    <property type="entry name" value="NUCLEOLAR PROTEIN 6"/>
    <property type="match status" value="1"/>
</dbReference>
<dbReference type="InterPro" id="IPR035368">
    <property type="entry name" value="Nrap_D3"/>
</dbReference>
<dbReference type="Pfam" id="PF17404">
    <property type="entry name" value="Nrap_D3"/>
    <property type="match status" value="1"/>
</dbReference>
<dbReference type="GO" id="GO:0006409">
    <property type="term" value="P:tRNA export from nucleus"/>
    <property type="evidence" value="ECO:0007669"/>
    <property type="project" value="TreeGrafter"/>
</dbReference>
<keyword evidence="5" id="KW-1185">Reference proteome</keyword>